<dbReference type="PROSITE" id="PS51257">
    <property type="entry name" value="PROKAR_LIPOPROTEIN"/>
    <property type="match status" value="1"/>
</dbReference>
<dbReference type="Gene3D" id="3.40.190.10">
    <property type="entry name" value="Periplasmic binding protein-like II"/>
    <property type="match status" value="2"/>
</dbReference>
<keyword evidence="2" id="KW-0813">Transport</keyword>
<dbReference type="InterPro" id="IPR006059">
    <property type="entry name" value="SBP"/>
</dbReference>
<evidence type="ECO:0000313" key="4">
    <source>
        <dbReference type="Proteomes" id="UP001142292"/>
    </source>
</evidence>
<dbReference type="InterPro" id="IPR050490">
    <property type="entry name" value="Bact_solute-bd_prot1"/>
</dbReference>
<protein>
    <submittedName>
        <fullName evidence="3">Sugar ABC transporter substrate-binding protein</fullName>
    </submittedName>
</protein>
<comment type="similarity">
    <text evidence="1">Belongs to the bacterial solute-binding protein 1 family.</text>
</comment>
<dbReference type="PANTHER" id="PTHR43649:SF29">
    <property type="entry name" value="OSMOPROTECTIVE COMPOUNDS-BINDING PROTEIN GGTB"/>
    <property type="match status" value="1"/>
</dbReference>
<dbReference type="EMBL" id="BSEL01000002">
    <property type="protein sequence ID" value="GLJ66633.1"/>
    <property type="molecule type" value="Genomic_DNA"/>
</dbReference>
<reference evidence="3" key="2">
    <citation type="submission" date="2023-01" db="EMBL/GenBank/DDBJ databases">
        <authorList>
            <person name="Sun Q."/>
            <person name="Evtushenko L."/>
        </authorList>
    </citation>
    <scope>NUCLEOTIDE SEQUENCE</scope>
    <source>
        <strain evidence="3">VKM Ac-1246</strain>
    </source>
</reference>
<gene>
    <name evidence="3" type="ORF">GCM10017579_06690</name>
</gene>
<dbReference type="SUPFAM" id="SSF53850">
    <property type="entry name" value="Periplasmic binding protein-like II"/>
    <property type="match status" value="1"/>
</dbReference>
<name>A0ABQ5SSP7_9ACTN</name>
<dbReference type="PANTHER" id="PTHR43649">
    <property type="entry name" value="ARABINOSE-BINDING PROTEIN-RELATED"/>
    <property type="match status" value="1"/>
</dbReference>
<accession>A0ABQ5SSP7</accession>
<comment type="caution">
    <text evidence="3">The sequence shown here is derived from an EMBL/GenBank/DDBJ whole genome shotgun (WGS) entry which is preliminary data.</text>
</comment>
<evidence type="ECO:0000313" key="3">
    <source>
        <dbReference type="EMBL" id="GLJ66633.1"/>
    </source>
</evidence>
<evidence type="ECO:0000256" key="2">
    <source>
        <dbReference type="ARBA" id="ARBA00022448"/>
    </source>
</evidence>
<keyword evidence="4" id="KW-1185">Reference proteome</keyword>
<sequence>MHVRKWQIGAVAAGLLAVTGCGVPGGGGGNNDAGETKDGDGSIQILGAIPEGEAVGLNAALKTFTEETGIKVTYTPSTDFTTEIRTKVNGNDAPDIALFPQPGLVNDLTESGDTLPLDDLMDVGSLEDTMIPGLMDSVEIDDKTYGVPIRVSMKSLVWTPKNFEQSGYKTPETWDELMKLEDQIISKGQTPWCLGAEAGADTGWVYTDWVEEIVLRQEGPEFYDDWVEHEVPFNDPKIVKAIETFGDIVNKPKNVRGGADGTLSEPFGDSPLPLFNDKPGCEMHRQANFITTFFPKDVQSDLAGNVNVFALPGNMEGGFEGTPVLGAGDMAVAFTNDTDVVELMEYFAKPDFGAEWAQSGGWLSPSVEFDNSQYSDEMFGEIAALLQDADTFRFDGSDLMPAQVGAGTFWSEMNAFVGGEKSAQEAADAIEKSWRG</sequence>
<reference evidence="3" key="1">
    <citation type="journal article" date="2014" name="Int. J. Syst. Evol. Microbiol.">
        <title>Complete genome of a new Firmicutes species belonging to the dominant human colonic microbiota ('Ruminococcus bicirculans') reveals two chromosomes and a selective capacity to utilize plant glucans.</title>
        <authorList>
            <consortium name="NISC Comparative Sequencing Program"/>
            <person name="Wegmann U."/>
            <person name="Louis P."/>
            <person name="Goesmann A."/>
            <person name="Henrissat B."/>
            <person name="Duncan S.H."/>
            <person name="Flint H.J."/>
        </authorList>
    </citation>
    <scope>NUCLEOTIDE SEQUENCE</scope>
    <source>
        <strain evidence="3">VKM Ac-1246</strain>
    </source>
</reference>
<evidence type="ECO:0000256" key="1">
    <source>
        <dbReference type="ARBA" id="ARBA00008520"/>
    </source>
</evidence>
<dbReference type="Pfam" id="PF01547">
    <property type="entry name" value="SBP_bac_1"/>
    <property type="match status" value="1"/>
</dbReference>
<dbReference type="Proteomes" id="UP001142292">
    <property type="component" value="Unassembled WGS sequence"/>
</dbReference>
<proteinExistence type="inferred from homology"/>
<organism evidence="3 4">
    <name type="scientific">Nocardioides luteus</name>
    <dbReference type="NCBI Taxonomy" id="1844"/>
    <lineage>
        <taxon>Bacteria</taxon>
        <taxon>Bacillati</taxon>
        <taxon>Actinomycetota</taxon>
        <taxon>Actinomycetes</taxon>
        <taxon>Propionibacteriales</taxon>
        <taxon>Nocardioidaceae</taxon>
        <taxon>Nocardioides</taxon>
    </lineage>
</organism>